<evidence type="ECO:0000256" key="5">
    <source>
        <dbReference type="ARBA" id="ARBA00022725"/>
    </source>
</evidence>
<organism evidence="11 12">
    <name type="scientific">Clunio marinus</name>
    <dbReference type="NCBI Taxonomy" id="568069"/>
    <lineage>
        <taxon>Eukaryota</taxon>
        <taxon>Metazoa</taxon>
        <taxon>Ecdysozoa</taxon>
        <taxon>Arthropoda</taxon>
        <taxon>Hexapoda</taxon>
        <taxon>Insecta</taxon>
        <taxon>Pterygota</taxon>
        <taxon>Neoptera</taxon>
        <taxon>Endopterygota</taxon>
        <taxon>Diptera</taxon>
        <taxon>Nematocera</taxon>
        <taxon>Chironomoidea</taxon>
        <taxon>Chironomidae</taxon>
        <taxon>Clunio</taxon>
    </lineage>
</organism>
<evidence type="ECO:0000256" key="7">
    <source>
        <dbReference type="ARBA" id="ARBA00023136"/>
    </source>
</evidence>
<evidence type="ECO:0000313" key="12">
    <source>
        <dbReference type="Proteomes" id="UP000183832"/>
    </source>
</evidence>
<comment type="subcellular location">
    <subcellularLocation>
        <location evidence="1">Cell membrane</location>
        <topology evidence="1">Multi-pass membrane protein</topology>
    </subcellularLocation>
</comment>
<evidence type="ECO:0000256" key="9">
    <source>
        <dbReference type="ARBA" id="ARBA00023224"/>
    </source>
</evidence>
<feature type="transmembrane region" description="Helical" evidence="10">
    <location>
        <begin position="23"/>
        <end position="42"/>
    </location>
</feature>
<accession>A0A1J1IJ39</accession>
<dbReference type="PANTHER" id="PTHR21137:SF35">
    <property type="entry name" value="ODORANT RECEPTOR 19A-RELATED"/>
    <property type="match status" value="1"/>
</dbReference>
<keyword evidence="3" id="KW-0716">Sensory transduction</keyword>
<dbReference type="InterPro" id="IPR004117">
    <property type="entry name" value="7tm6_olfct_rcpt"/>
</dbReference>
<dbReference type="STRING" id="568069.A0A1J1IJ39"/>
<dbReference type="Proteomes" id="UP000183832">
    <property type="component" value="Unassembled WGS sequence"/>
</dbReference>
<sequence>MIHEEISASNWCKELEDIFKGSVFGQFIASCVISCMTLLLIASSTSSPLKVINQSTYLVTMMTQLSLFCWSGNELTHSSHQLTQKAFCSNFIHFDKKTSQILLIFMQRTIRDVAIKAGGLFAVQLSLPTFVAIMRSSYSYFAVLNSVQNKEN</sequence>
<dbReference type="GO" id="GO:0005549">
    <property type="term" value="F:odorant binding"/>
    <property type="evidence" value="ECO:0007669"/>
    <property type="project" value="InterPro"/>
</dbReference>
<dbReference type="AlphaFoldDB" id="A0A1J1IJ39"/>
<keyword evidence="4 10" id="KW-0812">Transmembrane</keyword>
<evidence type="ECO:0000256" key="2">
    <source>
        <dbReference type="ARBA" id="ARBA00022475"/>
    </source>
</evidence>
<evidence type="ECO:0000256" key="1">
    <source>
        <dbReference type="ARBA" id="ARBA00004651"/>
    </source>
</evidence>
<keyword evidence="12" id="KW-1185">Reference proteome</keyword>
<dbReference type="EMBL" id="CVRI01000048">
    <property type="protein sequence ID" value="CRK99078.1"/>
    <property type="molecule type" value="Genomic_DNA"/>
</dbReference>
<keyword evidence="8" id="KW-0675">Receptor</keyword>
<evidence type="ECO:0000256" key="3">
    <source>
        <dbReference type="ARBA" id="ARBA00022606"/>
    </source>
</evidence>
<evidence type="ECO:0000256" key="10">
    <source>
        <dbReference type="SAM" id="Phobius"/>
    </source>
</evidence>
<name>A0A1J1IJ39_9DIPT</name>
<protein>
    <submittedName>
        <fullName evidence="11">CLUMA_CG012012, isoform A</fullName>
    </submittedName>
</protein>
<evidence type="ECO:0000256" key="8">
    <source>
        <dbReference type="ARBA" id="ARBA00023170"/>
    </source>
</evidence>
<keyword evidence="9" id="KW-0807">Transducer</keyword>
<proteinExistence type="predicted"/>
<dbReference type="PANTHER" id="PTHR21137">
    <property type="entry name" value="ODORANT RECEPTOR"/>
    <property type="match status" value="1"/>
</dbReference>
<evidence type="ECO:0000256" key="6">
    <source>
        <dbReference type="ARBA" id="ARBA00022989"/>
    </source>
</evidence>
<evidence type="ECO:0000256" key="4">
    <source>
        <dbReference type="ARBA" id="ARBA00022692"/>
    </source>
</evidence>
<dbReference type="GO" id="GO:0004984">
    <property type="term" value="F:olfactory receptor activity"/>
    <property type="evidence" value="ECO:0007669"/>
    <property type="project" value="InterPro"/>
</dbReference>
<keyword evidence="5" id="KW-0552">Olfaction</keyword>
<keyword evidence="7 10" id="KW-0472">Membrane</keyword>
<keyword evidence="2" id="KW-1003">Cell membrane</keyword>
<gene>
    <name evidence="11" type="primary">putative Odorant receptor Or1</name>
    <name evidence="11" type="ORF">CLUMA_CG012012</name>
</gene>
<dbReference type="OrthoDB" id="7788556at2759"/>
<keyword evidence="6 10" id="KW-1133">Transmembrane helix</keyword>
<dbReference type="GO" id="GO:0007165">
    <property type="term" value="P:signal transduction"/>
    <property type="evidence" value="ECO:0007669"/>
    <property type="project" value="UniProtKB-KW"/>
</dbReference>
<evidence type="ECO:0000313" key="11">
    <source>
        <dbReference type="EMBL" id="CRK99078.1"/>
    </source>
</evidence>
<reference evidence="11 12" key="1">
    <citation type="submission" date="2015-04" db="EMBL/GenBank/DDBJ databases">
        <authorList>
            <person name="Syromyatnikov M.Y."/>
            <person name="Popov V.N."/>
        </authorList>
    </citation>
    <scope>NUCLEOTIDE SEQUENCE [LARGE SCALE GENOMIC DNA]</scope>
</reference>
<dbReference type="Pfam" id="PF02949">
    <property type="entry name" value="7tm_6"/>
    <property type="match status" value="1"/>
</dbReference>
<dbReference type="GO" id="GO:0005886">
    <property type="term" value="C:plasma membrane"/>
    <property type="evidence" value="ECO:0007669"/>
    <property type="project" value="UniProtKB-SubCell"/>
</dbReference>